<dbReference type="Proteomes" id="UP000624041">
    <property type="component" value="Unassembled WGS sequence"/>
</dbReference>
<feature type="transmembrane region" description="Helical" evidence="1">
    <location>
        <begin position="35"/>
        <end position="53"/>
    </location>
</feature>
<dbReference type="AlphaFoldDB" id="A0A917XUP9"/>
<dbReference type="EMBL" id="BMOS01000006">
    <property type="protein sequence ID" value="GGN54081.1"/>
    <property type="molecule type" value="Genomic_DNA"/>
</dbReference>
<proteinExistence type="predicted"/>
<keyword evidence="1" id="KW-0472">Membrane</keyword>
<keyword evidence="1" id="KW-0812">Transmembrane</keyword>
<evidence type="ECO:0000313" key="3">
    <source>
        <dbReference type="Proteomes" id="UP000624041"/>
    </source>
</evidence>
<feature type="transmembrane region" description="Helical" evidence="1">
    <location>
        <begin position="5"/>
        <end position="23"/>
    </location>
</feature>
<keyword evidence="3" id="KW-1185">Reference proteome</keyword>
<dbReference type="RefSeq" id="WP_188856378.1">
    <property type="nucleotide sequence ID" value="NZ_BMOS01000006.1"/>
</dbReference>
<organism evidence="2 3">
    <name type="scientific">Oceanobacillus indicireducens</name>
    <dbReference type="NCBI Taxonomy" id="1004261"/>
    <lineage>
        <taxon>Bacteria</taxon>
        <taxon>Bacillati</taxon>
        <taxon>Bacillota</taxon>
        <taxon>Bacilli</taxon>
        <taxon>Bacillales</taxon>
        <taxon>Bacillaceae</taxon>
        <taxon>Oceanobacillus</taxon>
    </lineage>
</organism>
<keyword evidence="1" id="KW-1133">Transmembrane helix</keyword>
<reference evidence="2" key="1">
    <citation type="journal article" date="2014" name="Int. J. Syst. Evol. Microbiol.">
        <title>Complete genome sequence of Corynebacterium casei LMG S-19264T (=DSM 44701T), isolated from a smear-ripened cheese.</title>
        <authorList>
            <consortium name="US DOE Joint Genome Institute (JGI-PGF)"/>
            <person name="Walter F."/>
            <person name="Albersmeier A."/>
            <person name="Kalinowski J."/>
            <person name="Ruckert C."/>
        </authorList>
    </citation>
    <scope>NUCLEOTIDE SEQUENCE</scope>
    <source>
        <strain evidence="2">JCM 17251</strain>
    </source>
</reference>
<accession>A0A917XUP9</accession>
<sequence length="61" mass="7178">MNKLLVTQLGMIAVVWLGMFFFYNEMTGTSKNIFYVVTSWLLFLIVMVVKNLLKVRKEKTE</sequence>
<evidence type="ECO:0000256" key="1">
    <source>
        <dbReference type="SAM" id="Phobius"/>
    </source>
</evidence>
<reference evidence="2" key="2">
    <citation type="submission" date="2020-09" db="EMBL/GenBank/DDBJ databases">
        <authorList>
            <person name="Sun Q."/>
            <person name="Ohkuma M."/>
        </authorList>
    </citation>
    <scope>NUCLEOTIDE SEQUENCE</scope>
    <source>
        <strain evidence="2">JCM 17251</strain>
    </source>
</reference>
<name>A0A917XUP9_9BACI</name>
<gene>
    <name evidence="2" type="ORF">GCM10007971_11290</name>
</gene>
<protein>
    <submittedName>
        <fullName evidence="2">Uncharacterized protein</fullName>
    </submittedName>
</protein>
<comment type="caution">
    <text evidence="2">The sequence shown here is derived from an EMBL/GenBank/DDBJ whole genome shotgun (WGS) entry which is preliminary data.</text>
</comment>
<evidence type="ECO:0000313" key="2">
    <source>
        <dbReference type="EMBL" id="GGN54081.1"/>
    </source>
</evidence>